<evidence type="ECO:0000313" key="2">
    <source>
        <dbReference type="Proteomes" id="UP000294555"/>
    </source>
</evidence>
<organism evidence="1 2">
    <name type="scientific">Sodalis ligni</name>
    <dbReference type="NCBI Taxonomy" id="2697027"/>
    <lineage>
        <taxon>Bacteria</taxon>
        <taxon>Pseudomonadati</taxon>
        <taxon>Pseudomonadota</taxon>
        <taxon>Gammaproteobacteria</taxon>
        <taxon>Enterobacterales</taxon>
        <taxon>Bruguierivoracaceae</taxon>
        <taxon>Sodalis</taxon>
    </lineage>
</organism>
<accession>A0A4R1NIQ0</accession>
<evidence type="ECO:0000313" key="1">
    <source>
        <dbReference type="EMBL" id="TCL06959.1"/>
    </source>
</evidence>
<reference evidence="1 2" key="1">
    <citation type="submission" date="2019-02" db="EMBL/GenBank/DDBJ databases">
        <title>Investigation of anaerobic lignin degradation for improved lignocellulosic biofuels.</title>
        <authorList>
            <person name="Deangelis K."/>
        </authorList>
    </citation>
    <scope>NUCLEOTIDE SEQUENCE [LARGE SCALE GENOMIC DNA]</scope>
    <source>
        <strain evidence="1 2">159R</strain>
    </source>
</reference>
<sequence>MDQCPVLDEQTVIEVSREGGFAYIPALLARRRFSLGQMPSGQRERLCALIRQLLMQSPPGGRCPGSGDTRYYRIHILRPDNRQSSSFFELLVPEASAPSELARFWQEGRTAEN</sequence>
<gene>
    <name evidence="1" type="ORF">EZJ58_5258</name>
</gene>
<proteinExistence type="predicted"/>
<name>A0A4R1NIQ0_9GAMM</name>
<dbReference type="EMBL" id="SJOI01000001">
    <property type="protein sequence ID" value="TCL06959.1"/>
    <property type="molecule type" value="Genomic_DNA"/>
</dbReference>
<keyword evidence="2" id="KW-1185">Reference proteome</keyword>
<dbReference type="OrthoDB" id="8658956at2"/>
<dbReference type="Proteomes" id="UP000294555">
    <property type="component" value="Unassembled WGS sequence"/>
</dbReference>
<dbReference type="InterPro" id="IPR049457">
    <property type="entry name" value="Emfourin"/>
</dbReference>
<comment type="caution">
    <text evidence="1">The sequence shown here is derived from an EMBL/GenBank/DDBJ whole genome shotgun (WGS) entry which is preliminary data.</text>
</comment>
<dbReference type="RefSeq" id="WP_132926777.1">
    <property type="nucleotide sequence ID" value="NZ_SJOI01000001.1"/>
</dbReference>
<dbReference type="Pfam" id="PF20242">
    <property type="entry name" value="Emfourin"/>
    <property type="match status" value="1"/>
</dbReference>
<protein>
    <submittedName>
        <fullName evidence="1">Uncharacterized protein</fullName>
    </submittedName>
</protein>
<dbReference type="AlphaFoldDB" id="A0A4R1NIQ0"/>